<dbReference type="Proteomes" id="UP000677913">
    <property type="component" value="Unassembled WGS sequence"/>
</dbReference>
<evidence type="ECO:0000256" key="2">
    <source>
        <dbReference type="ARBA" id="ARBA00022679"/>
    </source>
</evidence>
<dbReference type="EMBL" id="JAGSXH010000054">
    <property type="protein sequence ID" value="MBS2964584.1"/>
    <property type="molecule type" value="Genomic_DNA"/>
</dbReference>
<comment type="caution">
    <text evidence="4">The sequence shown here is derived from an EMBL/GenBank/DDBJ whole genome shotgun (WGS) entry which is preliminary data.</text>
</comment>
<dbReference type="InterPro" id="IPR029063">
    <property type="entry name" value="SAM-dependent_MTases_sf"/>
</dbReference>
<dbReference type="SUPFAM" id="SSF53335">
    <property type="entry name" value="S-adenosyl-L-methionine-dependent methyltransferases"/>
    <property type="match status" value="1"/>
</dbReference>
<dbReference type="AlphaFoldDB" id="A0A8J8BFB2"/>
<evidence type="ECO:0008006" key="6">
    <source>
        <dbReference type="Google" id="ProtNLM"/>
    </source>
</evidence>
<organism evidence="4 5">
    <name type="scientific">Actinocrinis puniceicyclus</name>
    <dbReference type="NCBI Taxonomy" id="977794"/>
    <lineage>
        <taxon>Bacteria</taxon>
        <taxon>Bacillati</taxon>
        <taxon>Actinomycetota</taxon>
        <taxon>Actinomycetes</taxon>
        <taxon>Catenulisporales</taxon>
        <taxon>Actinospicaceae</taxon>
        <taxon>Actinocrinis</taxon>
    </lineage>
</organism>
<evidence type="ECO:0000256" key="1">
    <source>
        <dbReference type="ARBA" id="ARBA00022603"/>
    </source>
</evidence>
<proteinExistence type="predicted"/>
<dbReference type="GO" id="GO:0008168">
    <property type="term" value="F:methyltransferase activity"/>
    <property type="evidence" value="ECO:0007669"/>
    <property type="project" value="UniProtKB-KW"/>
</dbReference>
<accession>A0A8J8BFB2</accession>
<dbReference type="InterPro" id="IPR000940">
    <property type="entry name" value="NNMT_TEMT_trans"/>
</dbReference>
<evidence type="ECO:0000256" key="3">
    <source>
        <dbReference type="ARBA" id="ARBA00022691"/>
    </source>
</evidence>
<dbReference type="GO" id="GO:0032259">
    <property type="term" value="P:methylation"/>
    <property type="evidence" value="ECO:0007669"/>
    <property type="project" value="UniProtKB-KW"/>
</dbReference>
<dbReference type="Gene3D" id="3.40.50.150">
    <property type="entry name" value="Vaccinia Virus protein VP39"/>
    <property type="match status" value="1"/>
</dbReference>
<keyword evidence="1" id="KW-0489">Methyltransferase</keyword>
<protein>
    <recommendedName>
        <fullName evidence="6">Methyltransferase</fullName>
    </recommendedName>
</protein>
<keyword evidence="3" id="KW-0949">S-adenosyl-L-methionine</keyword>
<evidence type="ECO:0000313" key="4">
    <source>
        <dbReference type="EMBL" id="MBS2964584.1"/>
    </source>
</evidence>
<dbReference type="NCBIfam" id="NF040568">
    <property type="entry name" value="SCO2525_fam"/>
    <property type="match status" value="1"/>
</dbReference>
<dbReference type="Pfam" id="PF01234">
    <property type="entry name" value="NNMT_PNMT_TEMT"/>
    <property type="match status" value="1"/>
</dbReference>
<keyword evidence="5" id="KW-1185">Reference proteome</keyword>
<dbReference type="PANTHER" id="PTHR10867:SF17">
    <property type="entry name" value="NICOTINAMIDE N-METHYLTRANSFERASE"/>
    <property type="match status" value="1"/>
</dbReference>
<gene>
    <name evidence="4" type="ORF">KGA66_16125</name>
</gene>
<sequence>MAPPRNSELPWDRFDPFGYLESNYRGMRADDAEILRRTHAWFAEQTGGAAGHGLDVGCGPNLYPGLAMLPVCRTVTLIDYSHRNIAWLRSHLEHCGEIWRPYWDLVSPGGRNGAFEQARRWLAERGRIEHGSVFDLPSAAWDLGTMFFVAESITGDHTEFTVAVTRFLSALRPAAPFAAAFMEYSAGYDIAGVEFPAVSIGERELLGCLAPHCAEVRIHRVGIGAQPLRAGYCGMLLALGTTRATAM</sequence>
<keyword evidence="2" id="KW-0808">Transferase</keyword>
<dbReference type="PANTHER" id="PTHR10867">
    <property type="entry name" value="NNMT/PNMT/TEMT FAMILY MEMBER"/>
    <property type="match status" value="1"/>
</dbReference>
<evidence type="ECO:0000313" key="5">
    <source>
        <dbReference type="Proteomes" id="UP000677913"/>
    </source>
</evidence>
<reference evidence="4" key="1">
    <citation type="submission" date="2021-04" db="EMBL/GenBank/DDBJ databases">
        <title>Genome based classification of Actinospica acidithermotolerans sp. nov., an actinobacterium isolated from an Indonesian hot spring.</title>
        <authorList>
            <person name="Kusuma A.B."/>
            <person name="Putra K.E."/>
            <person name="Nafisah S."/>
            <person name="Loh J."/>
            <person name="Nouioui I."/>
            <person name="Goodfellow M."/>
        </authorList>
    </citation>
    <scope>NUCLEOTIDE SEQUENCE</scope>
    <source>
        <strain evidence="4">DSM 45618</strain>
    </source>
</reference>
<dbReference type="RefSeq" id="WP_211468946.1">
    <property type="nucleotide sequence ID" value="NZ_JAGSXH010000054.1"/>
</dbReference>
<name>A0A8J8BFB2_9ACTN</name>
<dbReference type="PROSITE" id="PS51681">
    <property type="entry name" value="SAM_MT_NNMT_PNMT_TEMT"/>
    <property type="match status" value="1"/>
</dbReference>